<gene>
    <name evidence="3" type="ORF">THAOC_35285</name>
</gene>
<keyword evidence="4" id="KW-1185">Reference proteome</keyword>
<protein>
    <submittedName>
        <fullName evidence="3">Uncharacterized protein</fullName>
    </submittedName>
</protein>
<keyword evidence="2" id="KW-0472">Membrane</keyword>
<evidence type="ECO:0000313" key="3">
    <source>
        <dbReference type="EMBL" id="EJK46070.1"/>
    </source>
</evidence>
<evidence type="ECO:0000256" key="2">
    <source>
        <dbReference type="SAM" id="Phobius"/>
    </source>
</evidence>
<dbReference type="Proteomes" id="UP000266841">
    <property type="component" value="Unassembled WGS sequence"/>
</dbReference>
<evidence type="ECO:0000313" key="4">
    <source>
        <dbReference type="Proteomes" id="UP000266841"/>
    </source>
</evidence>
<dbReference type="AlphaFoldDB" id="K0R216"/>
<proteinExistence type="predicted"/>
<feature type="transmembrane region" description="Helical" evidence="2">
    <location>
        <begin position="66"/>
        <end position="88"/>
    </location>
</feature>
<feature type="region of interest" description="Disordered" evidence="1">
    <location>
        <begin position="307"/>
        <end position="330"/>
    </location>
</feature>
<dbReference type="EMBL" id="AGNL01048016">
    <property type="protein sequence ID" value="EJK46070.1"/>
    <property type="molecule type" value="Genomic_DNA"/>
</dbReference>
<comment type="caution">
    <text evidence="3">The sequence shown here is derived from an EMBL/GenBank/DDBJ whole genome shotgun (WGS) entry which is preliminary data.</text>
</comment>
<keyword evidence="2" id="KW-1133">Transmembrane helix</keyword>
<reference evidence="3 4" key="1">
    <citation type="journal article" date="2012" name="Genome Biol.">
        <title>Genome and low-iron response of an oceanic diatom adapted to chronic iron limitation.</title>
        <authorList>
            <person name="Lommer M."/>
            <person name="Specht M."/>
            <person name="Roy A.S."/>
            <person name="Kraemer L."/>
            <person name="Andreson R."/>
            <person name="Gutowska M.A."/>
            <person name="Wolf J."/>
            <person name="Bergner S.V."/>
            <person name="Schilhabel M.B."/>
            <person name="Klostermeier U.C."/>
            <person name="Beiko R.G."/>
            <person name="Rosenstiel P."/>
            <person name="Hippler M."/>
            <person name="Laroche J."/>
        </authorList>
    </citation>
    <scope>NUCLEOTIDE SEQUENCE [LARGE SCALE GENOMIC DNA]</scope>
    <source>
        <strain evidence="3 4">CCMP1005</strain>
    </source>
</reference>
<keyword evidence="2" id="KW-0812">Transmembrane</keyword>
<feature type="compositionally biased region" description="Low complexity" evidence="1">
    <location>
        <begin position="313"/>
        <end position="330"/>
    </location>
</feature>
<sequence>MAAFGPSGGAAAGLTEAYAYGYGRRLTGLLQKTARQVMIDQGNMQDVDDAPLQREEEHPRHIFRDVAVVASILALACLVALVAGHVAAGHVAGHSPPGASLRQHVEGPVDIHGHRHAMGLFDAEDDADQEGSHSEPDEGGEIQQPHFATDTSTPYEEAMAKVADDLDEAEETPFRRGEPCEIGGPHSDVSAPCTFLAVNGDGTYRVQDVRNLKLIPSIESEFIHRYTPIHDGSDAICTVRNGKAFITACEISRGFQNLEGSFFYEVEYDEYVDNEMRVSVVELPFGSVERIIERSISLEKGKKYFLPSETESDSPSSASSHLSLDSPHRF</sequence>
<name>K0R216_THAOC</name>
<organism evidence="3 4">
    <name type="scientific">Thalassiosira oceanica</name>
    <name type="common">Marine diatom</name>
    <dbReference type="NCBI Taxonomy" id="159749"/>
    <lineage>
        <taxon>Eukaryota</taxon>
        <taxon>Sar</taxon>
        <taxon>Stramenopiles</taxon>
        <taxon>Ochrophyta</taxon>
        <taxon>Bacillariophyta</taxon>
        <taxon>Coscinodiscophyceae</taxon>
        <taxon>Thalassiosirophycidae</taxon>
        <taxon>Thalassiosirales</taxon>
        <taxon>Thalassiosiraceae</taxon>
        <taxon>Thalassiosira</taxon>
    </lineage>
</organism>
<accession>K0R216</accession>
<evidence type="ECO:0000256" key="1">
    <source>
        <dbReference type="SAM" id="MobiDB-lite"/>
    </source>
</evidence>
<feature type="region of interest" description="Disordered" evidence="1">
    <location>
        <begin position="125"/>
        <end position="152"/>
    </location>
</feature>